<evidence type="ECO:0000313" key="1">
    <source>
        <dbReference type="EMBL" id="TWT95117.1"/>
    </source>
</evidence>
<comment type="caution">
    <text evidence="1">The sequence shown here is derived from an EMBL/GenBank/DDBJ whole genome shotgun (WGS) entry which is preliminary data.</text>
</comment>
<accession>A0A5C6A6X6</accession>
<dbReference type="EMBL" id="SJPM01000007">
    <property type="protein sequence ID" value="TWT95117.1"/>
    <property type="molecule type" value="Genomic_DNA"/>
</dbReference>
<sequence length="180" mass="20333">MVLPCQETFGPSRLRWLRRSAVLRPLLTSARTIRVTPVAPPFRSSLTHGYACRSPRIRDVNFRCASASPTNGRCRKTALWSQGHSPQHPPASTTFLFVTSQLWRERVPATILCWLTGHIRRLPLHGLSPRRSCLRLVLLLDRSHLVCCPSFKFRFRTGDWLPEGSGTPQVHAHVGRTHGA</sequence>
<protein>
    <submittedName>
        <fullName evidence="1">Uncharacterized protein</fullName>
    </submittedName>
</protein>
<proteinExistence type="predicted"/>
<reference evidence="1 2" key="1">
    <citation type="submission" date="2019-02" db="EMBL/GenBank/DDBJ databases">
        <title>Deep-cultivation of Planctomycetes and their phenomic and genomic characterization uncovers novel biology.</title>
        <authorList>
            <person name="Wiegand S."/>
            <person name="Jogler M."/>
            <person name="Boedeker C."/>
            <person name="Pinto D."/>
            <person name="Vollmers J."/>
            <person name="Rivas-Marin E."/>
            <person name="Kohn T."/>
            <person name="Peeters S.H."/>
            <person name="Heuer A."/>
            <person name="Rast P."/>
            <person name="Oberbeckmann S."/>
            <person name="Bunk B."/>
            <person name="Jeske O."/>
            <person name="Meyerdierks A."/>
            <person name="Storesund J.E."/>
            <person name="Kallscheuer N."/>
            <person name="Luecker S."/>
            <person name="Lage O.M."/>
            <person name="Pohl T."/>
            <person name="Merkel B.J."/>
            <person name="Hornburger P."/>
            <person name="Mueller R.-W."/>
            <person name="Bruemmer F."/>
            <person name="Labrenz M."/>
            <person name="Spormann A.M."/>
            <person name="Op Den Camp H."/>
            <person name="Overmann J."/>
            <person name="Amann R."/>
            <person name="Jetten M.S.M."/>
            <person name="Mascher T."/>
            <person name="Medema M.H."/>
            <person name="Devos D.P."/>
            <person name="Kaster A.-K."/>
            <person name="Ovreas L."/>
            <person name="Rohde M."/>
            <person name="Galperin M.Y."/>
            <person name="Jogler C."/>
        </authorList>
    </citation>
    <scope>NUCLEOTIDE SEQUENCE [LARGE SCALE GENOMIC DNA]</scope>
    <source>
        <strain evidence="1 2">Pla100</strain>
    </source>
</reference>
<dbReference type="AlphaFoldDB" id="A0A5C6A6X6"/>
<evidence type="ECO:0000313" key="2">
    <source>
        <dbReference type="Proteomes" id="UP000316213"/>
    </source>
</evidence>
<organism evidence="1 2">
    <name type="scientific">Neorhodopirellula pilleata</name>
    <dbReference type="NCBI Taxonomy" id="2714738"/>
    <lineage>
        <taxon>Bacteria</taxon>
        <taxon>Pseudomonadati</taxon>
        <taxon>Planctomycetota</taxon>
        <taxon>Planctomycetia</taxon>
        <taxon>Pirellulales</taxon>
        <taxon>Pirellulaceae</taxon>
        <taxon>Neorhodopirellula</taxon>
    </lineage>
</organism>
<gene>
    <name evidence="1" type="ORF">Pla100_36990</name>
</gene>
<name>A0A5C6A6X6_9BACT</name>
<dbReference type="Proteomes" id="UP000316213">
    <property type="component" value="Unassembled WGS sequence"/>
</dbReference>
<keyword evidence="2" id="KW-1185">Reference proteome</keyword>